<dbReference type="CDD" id="cd00082">
    <property type="entry name" value="HisKA"/>
    <property type="match status" value="1"/>
</dbReference>
<dbReference type="InterPro" id="IPR003661">
    <property type="entry name" value="HisK_dim/P_dom"/>
</dbReference>
<dbReference type="Gene3D" id="3.30.565.10">
    <property type="entry name" value="Histidine kinase-like ATPase, C-terminal domain"/>
    <property type="match status" value="1"/>
</dbReference>
<keyword evidence="3" id="KW-0597">Phosphoprotein</keyword>
<dbReference type="EC" id="2.7.13.3" evidence="2"/>
<dbReference type="InterPro" id="IPR005467">
    <property type="entry name" value="His_kinase_dom"/>
</dbReference>
<dbReference type="PANTHER" id="PTHR43547">
    <property type="entry name" value="TWO-COMPONENT HISTIDINE KINASE"/>
    <property type="match status" value="1"/>
</dbReference>
<dbReference type="InterPro" id="IPR003594">
    <property type="entry name" value="HATPase_dom"/>
</dbReference>
<feature type="domain" description="Histidine kinase" evidence="5">
    <location>
        <begin position="305"/>
        <end position="512"/>
    </location>
</feature>
<dbReference type="InterPro" id="IPR021821">
    <property type="entry name" value="VxrA_SD"/>
</dbReference>
<keyword evidence="4" id="KW-0472">Membrane</keyword>
<dbReference type="PROSITE" id="PS50109">
    <property type="entry name" value="HIS_KIN"/>
    <property type="match status" value="1"/>
</dbReference>
<proteinExistence type="predicted"/>
<dbReference type="SUPFAM" id="SSF47384">
    <property type="entry name" value="Homodimeric domain of signal transducing histidine kinase"/>
    <property type="match status" value="1"/>
</dbReference>
<gene>
    <name evidence="6" type="ORF">A9Q84_12135</name>
</gene>
<dbReference type="AlphaFoldDB" id="A0A1Y5F863"/>
<dbReference type="EMBL" id="MAAO01000006">
    <property type="protein sequence ID" value="OUR97073.1"/>
    <property type="molecule type" value="Genomic_DNA"/>
</dbReference>
<comment type="caution">
    <text evidence="6">The sequence shown here is derived from an EMBL/GenBank/DDBJ whole genome shotgun (WGS) entry which is preliminary data.</text>
</comment>
<dbReference type="Proteomes" id="UP000196531">
    <property type="component" value="Unassembled WGS sequence"/>
</dbReference>
<dbReference type="SMART" id="SM00388">
    <property type="entry name" value="HisKA"/>
    <property type="match status" value="1"/>
</dbReference>
<evidence type="ECO:0000313" key="6">
    <source>
        <dbReference type="EMBL" id="OUR97073.1"/>
    </source>
</evidence>
<dbReference type="SMART" id="SM00387">
    <property type="entry name" value="HATPase_c"/>
    <property type="match status" value="1"/>
</dbReference>
<comment type="catalytic activity">
    <reaction evidence="1">
        <text>ATP + protein L-histidine = ADP + protein N-phospho-L-histidine.</text>
        <dbReference type="EC" id="2.7.13.3"/>
    </reaction>
</comment>
<dbReference type="PANTHER" id="PTHR43547:SF11">
    <property type="entry name" value="HISTIDINE KINASE"/>
    <property type="match status" value="1"/>
</dbReference>
<dbReference type="Gene3D" id="1.10.287.130">
    <property type="match status" value="1"/>
</dbReference>
<dbReference type="InterPro" id="IPR036097">
    <property type="entry name" value="HisK_dim/P_sf"/>
</dbReference>
<evidence type="ECO:0000256" key="4">
    <source>
        <dbReference type="SAM" id="Phobius"/>
    </source>
</evidence>
<evidence type="ECO:0000256" key="2">
    <source>
        <dbReference type="ARBA" id="ARBA00012438"/>
    </source>
</evidence>
<dbReference type="SUPFAM" id="SSF55874">
    <property type="entry name" value="ATPase domain of HSP90 chaperone/DNA topoisomerase II/histidine kinase"/>
    <property type="match status" value="1"/>
</dbReference>
<dbReference type="GO" id="GO:0000155">
    <property type="term" value="F:phosphorelay sensor kinase activity"/>
    <property type="evidence" value="ECO:0007669"/>
    <property type="project" value="InterPro"/>
</dbReference>
<dbReference type="Pfam" id="PF02518">
    <property type="entry name" value="HATPase_c"/>
    <property type="match status" value="1"/>
</dbReference>
<dbReference type="InterPro" id="IPR036890">
    <property type="entry name" value="HATPase_C_sf"/>
</dbReference>
<reference evidence="7" key="1">
    <citation type="journal article" date="2017" name="Proc. Natl. Acad. Sci. U.S.A.">
        <title>Simulation of Deepwater Horizon oil plume reveals substrate specialization within a complex community of hydrocarbon-degraders.</title>
        <authorList>
            <person name="Hu P."/>
            <person name="Dubinsky E.A."/>
            <person name="Probst A.J."/>
            <person name="Wang J."/>
            <person name="Sieber C.M.K."/>
            <person name="Tom L.M."/>
            <person name="Gardinali P."/>
            <person name="Banfield J.F."/>
            <person name="Atlas R.M."/>
            <person name="Andersen G.L."/>
        </authorList>
    </citation>
    <scope>NUCLEOTIDE SEQUENCE [LARGE SCALE GENOMIC DNA]</scope>
</reference>
<name>A0A1Y5F863_9BACT</name>
<protein>
    <recommendedName>
        <fullName evidence="2">histidine kinase</fullName>
        <ecNumber evidence="2">2.7.13.3</ecNumber>
    </recommendedName>
</protein>
<keyword evidence="4" id="KW-1133">Transmembrane helix</keyword>
<organism evidence="6 7">
    <name type="scientific">Halobacteriovorax marinus</name>
    <dbReference type="NCBI Taxonomy" id="97084"/>
    <lineage>
        <taxon>Bacteria</taxon>
        <taxon>Pseudomonadati</taxon>
        <taxon>Bdellovibrionota</taxon>
        <taxon>Bacteriovoracia</taxon>
        <taxon>Bacteriovoracales</taxon>
        <taxon>Halobacteriovoraceae</taxon>
        <taxon>Halobacteriovorax</taxon>
    </lineage>
</organism>
<feature type="transmembrane region" description="Helical" evidence="4">
    <location>
        <begin position="268"/>
        <end position="286"/>
    </location>
</feature>
<keyword evidence="4" id="KW-0812">Transmembrane</keyword>
<evidence type="ECO:0000256" key="1">
    <source>
        <dbReference type="ARBA" id="ARBA00000085"/>
    </source>
</evidence>
<dbReference type="Pfam" id="PF11884">
    <property type="entry name" value="DUF3404"/>
    <property type="match status" value="1"/>
</dbReference>
<sequence length="519" mass="60142">MAFATGYVSLLLKGTYSSTPEDVENITKLKIKFQKSVAPKSIINFNSLYYSPEQFQLIDPIYTLPEPGSNKNVQYFSSKGCFKGMKSLLSRMNFEKVWIWEEYRCGKINSLTSDFFKQAPYVHPSGKSYAYLAVLLNKNNYKRRSWVLEHLQFFHVTELASLEKTVGHLGGKFSVLAHMDVESLRKIATGQGTILTEDFLLARIKYPSFFSILEYRFYSRDDLEGFMKDSPYFLHNYRFGRSCFYRDGQLCWEYRVKHILTIANKGTIIFLFGVVFICVLVVRLLITKLRSQKHEDEKRRLALRILGHEFRTPITSMLLLIEKLNKSYDSMEEDVQDSFLRLSGEVYRLQRLTETSRHYLKANKGKKLIHLNHESISSMNDFLYDIMVPFSDTHGDKFIVNLPEEDTAFCLDSYWVQIVLKNLLNNAFFHGKPPVEFRAQYFKDSVEFKIIDQGSCQFCSWSEMSEEFAKGNKSSGTGLGLNIVKQVVSEMGGEIHYSTNPTVFTFKLKKRKSIKGEEA</sequence>
<evidence type="ECO:0000259" key="5">
    <source>
        <dbReference type="PROSITE" id="PS50109"/>
    </source>
</evidence>
<accession>A0A1Y5F863</accession>
<evidence type="ECO:0000256" key="3">
    <source>
        <dbReference type="ARBA" id="ARBA00022553"/>
    </source>
</evidence>
<evidence type="ECO:0000313" key="7">
    <source>
        <dbReference type="Proteomes" id="UP000196531"/>
    </source>
</evidence>